<accession>A0A9J6E3E1</accession>
<name>A0A9J6E3E1_RHIMP</name>
<gene>
    <name evidence="2" type="ORF">HPB51_018228</name>
</gene>
<dbReference type="AlphaFoldDB" id="A0A9J6E3E1"/>
<evidence type="ECO:0000313" key="3">
    <source>
        <dbReference type="Proteomes" id="UP000821866"/>
    </source>
</evidence>
<reference evidence="2" key="1">
    <citation type="journal article" date="2020" name="Cell">
        <title>Large-Scale Comparative Analyses of Tick Genomes Elucidate Their Genetic Diversity and Vector Capacities.</title>
        <authorList>
            <consortium name="Tick Genome and Microbiome Consortium (TIGMIC)"/>
            <person name="Jia N."/>
            <person name="Wang J."/>
            <person name="Shi W."/>
            <person name="Du L."/>
            <person name="Sun Y."/>
            <person name="Zhan W."/>
            <person name="Jiang J.F."/>
            <person name="Wang Q."/>
            <person name="Zhang B."/>
            <person name="Ji P."/>
            <person name="Bell-Sakyi L."/>
            <person name="Cui X.M."/>
            <person name="Yuan T.T."/>
            <person name="Jiang B.G."/>
            <person name="Yang W.F."/>
            <person name="Lam T.T."/>
            <person name="Chang Q.C."/>
            <person name="Ding S.J."/>
            <person name="Wang X.J."/>
            <person name="Zhu J.G."/>
            <person name="Ruan X.D."/>
            <person name="Zhao L."/>
            <person name="Wei J.T."/>
            <person name="Ye R.Z."/>
            <person name="Que T.C."/>
            <person name="Du C.H."/>
            <person name="Zhou Y.H."/>
            <person name="Cheng J.X."/>
            <person name="Dai P.F."/>
            <person name="Guo W.B."/>
            <person name="Han X.H."/>
            <person name="Huang E.J."/>
            <person name="Li L.F."/>
            <person name="Wei W."/>
            <person name="Gao Y.C."/>
            <person name="Liu J.Z."/>
            <person name="Shao H.Z."/>
            <person name="Wang X."/>
            <person name="Wang C.C."/>
            <person name="Yang T.C."/>
            <person name="Huo Q.B."/>
            <person name="Li W."/>
            <person name="Chen H.Y."/>
            <person name="Chen S.E."/>
            <person name="Zhou L.G."/>
            <person name="Ni X.B."/>
            <person name="Tian J.H."/>
            <person name="Sheng Y."/>
            <person name="Liu T."/>
            <person name="Pan Y.S."/>
            <person name="Xia L.Y."/>
            <person name="Li J."/>
            <person name="Zhao F."/>
            <person name="Cao W.C."/>
        </authorList>
    </citation>
    <scope>NUCLEOTIDE SEQUENCE</scope>
    <source>
        <strain evidence="2">Rmic-2018</strain>
    </source>
</reference>
<dbReference type="Proteomes" id="UP000821866">
    <property type="component" value="Chromosome 4"/>
</dbReference>
<comment type="caution">
    <text evidence="2">The sequence shown here is derived from an EMBL/GenBank/DDBJ whole genome shotgun (WGS) entry which is preliminary data.</text>
</comment>
<evidence type="ECO:0000313" key="2">
    <source>
        <dbReference type="EMBL" id="KAH8028746.1"/>
    </source>
</evidence>
<dbReference type="EMBL" id="JABSTU010000006">
    <property type="protein sequence ID" value="KAH8028746.1"/>
    <property type="molecule type" value="Genomic_DNA"/>
</dbReference>
<feature type="region of interest" description="Disordered" evidence="1">
    <location>
        <begin position="560"/>
        <end position="596"/>
    </location>
</feature>
<organism evidence="2 3">
    <name type="scientific">Rhipicephalus microplus</name>
    <name type="common">Cattle tick</name>
    <name type="synonym">Boophilus microplus</name>
    <dbReference type="NCBI Taxonomy" id="6941"/>
    <lineage>
        <taxon>Eukaryota</taxon>
        <taxon>Metazoa</taxon>
        <taxon>Ecdysozoa</taxon>
        <taxon>Arthropoda</taxon>
        <taxon>Chelicerata</taxon>
        <taxon>Arachnida</taxon>
        <taxon>Acari</taxon>
        <taxon>Parasitiformes</taxon>
        <taxon>Ixodida</taxon>
        <taxon>Ixodoidea</taxon>
        <taxon>Ixodidae</taxon>
        <taxon>Rhipicephalinae</taxon>
        <taxon>Rhipicephalus</taxon>
        <taxon>Boophilus</taxon>
    </lineage>
</organism>
<sequence>MGPSSAAAMQTSPQGYLYYPVDEDDVAPKIEAIARMMQSESSALLQEEKGGTDEPCWISENLKYLLNARFFGVRNPNSEFITYCINEGSFVVFPAPNSWDWDRMEKVVTRYANDNKISILVRRLARVKLCQREGLPFNSDKDMSALLPKAWASSNWWKSVFHGTYMPPQQQQQQKKSGEENAKPSPVPLVTFPKVLDYEAVMDEARLQDVFYQHLLKQFDSNGSTINIFGKTICPNIHKAQRDLDIADRVKRLVYDYICELANTRVSTNVITIKQSGNQPAKDIKNVVFSKIKPYVSTKLQATAVEVLPEDAHTFYMPNSGYDFNGSLVPAPPHPHVISRKVAILAIQGGHQEVRARTAQAVDYAIVLVKVLIESTSTGRIGKLYRTPNDIKEICSKVDKLWFAPTYYPQMELHTEPPERFVYGSGRVLQQYVDKSEWADYKARIETGEVKLKDVHAINRSKYVEAISCNARSLEHRNAWDPRDETTCLYENPNFRGAALINFSFVESKELYSRIVLGTSLMVRVKMPQPSSEGVGVVDLSEEFTEDDVVAIGKGTYRPSSAGIHSSSSYNNDNDEEDTKSVTSNLSGLKEFEFTG</sequence>
<reference evidence="2" key="2">
    <citation type="submission" date="2021-09" db="EMBL/GenBank/DDBJ databases">
        <authorList>
            <person name="Jia N."/>
            <person name="Wang J."/>
            <person name="Shi W."/>
            <person name="Du L."/>
            <person name="Sun Y."/>
            <person name="Zhan W."/>
            <person name="Jiang J."/>
            <person name="Wang Q."/>
            <person name="Zhang B."/>
            <person name="Ji P."/>
            <person name="Sakyi L.B."/>
            <person name="Cui X."/>
            <person name="Yuan T."/>
            <person name="Jiang B."/>
            <person name="Yang W."/>
            <person name="Lam T.T.-Y."/>
            <person name="Chang Q."/>
            <person name="Ding S."/>
            <person name="Wang X."/>
            <person name="Zhu J."/>
            <person name="Ruan X."/>
            <person name="Zhao L."/>
            <person name="Wei J."/>
            <person name="Que T."/>
            <person name="Du C."/>
            <person name="Cheng J."/>
            <person name="Dai P."/>
            <person name="Han X."/>
            <person name="Huang E."/>
            <person name="Gao Y."/>
            <person name="Liu J."/>
            <person name="Shao H."/>
            <person name="Ye R."/>
            <person name="Li L."/>
            <person name="Wei W."/>
            <person name="Wang X."/>
            <person name="Wang C."/>
            <person name="Huo Q."/>
            <person name="Li W."/>
            <person name="Guo W."/>
            <person name="Chen H."/>
            <person name="Chen S."/>
            <person name="Zhou L."/>
            <person name="Zhou L."/>
            <person name="Ni X."/>
            <person name="Tian J."/>
            <person name="Zhou Y."/>
            <person name="Sheng Y."/>
            <person name="Liu T."/>
            <person name="Pan Y."/>
            <person name="Xia L."/>
            <person name="Li J."/>
            <person name="Zhao F."/>
            <person name="Cao W."/>
        </authorList>
    </citation>
    <scope>NUCLEOTIDE SEQUENCE</scope>
    <source>
        <strain evidence="2">Rmic-2018</strain>
        <tissue evidence="2">Larvae</tissue>
    </source>
</reference>
<proteinExistence type="predicted"/>
<keyword evidence="3" id="KW-1185">Reference proteome</keyword>
<evidence type="ECO:0000256" key="1">
    <source>
        <dbReference type="SAM" id="MobiDB-lite"/>
    </source>
</evidence>
<protein>
    <submittedName>
        <fullName evidence="2">Uncharacterized protein</fullName>
    </submittedName>
</protein>